<evidence type="ECO:0000313" key="1">
    <source>
        <dbReference type="EMBL" id="GAA0265142.1"/>
    </source>
</evidence>
<accession>A0ABN0UXY9</accession>
<dbReference type="InterPro" id="IPR014825">
    <property type="entry name" value="DNA_alkylation"/>
</dbReference>
<organism evidence="1 2">
    <name type="scientific">Cryptosporangium japonicum</name>
    <dbReference type="NCBI Taxonomy" id="80872"/>
    <lineage>
        <taxon>Bacteria</taxon>
        <taxon>Bacillati</taxon>
        <taxon>Actinomycetota</taxon>
        <taxon>Actinomycetes</taxon>
        <taxon>Cryptosporangiales</taxon>
        <taxon>Cryptosporangiaceae</taxon>
        <taxon>Cryptosporangium</taxon>
    </lineage>
</organism>
<keyword evidence="2" id="KW-1185">Reference proteome</keyword>
<comment type="caution">
    <text evidence="1">The sequence shown here is derived from an EMBL/GenBank/DDBJ whole genome shotgun (WGS) entry which is preliminary data.</text>
</comment>
<dbReference type="PANTHER" id="PTHR34070:SF1">
    <property type="entry name" value="DNA ALKYLATION REPAIR PROTEIN"/>
    <property type="match status" value="1"/>
</dbReference>
<dbReference type="EMBL" id="BAAAGX010000023">
    <property type="protein sequence ID" value="GAA0265142.1"/>
    <property type="molecule type" value="Genomic_DNA"/>
</dbReference>
<proteinExistence type="predicted"/>
<dbReference type="SUPFAM" id="SSF48371">
    <property type="entry name" value="ARM repeat"/>
    <property type="match status" value="1"/>
</dbReference>
<evidence type="ECO:0000313" key="2">
    <source>
        <dbReference type="Proteomes" id="UP001500967"/>
    </source>
</evidence>
<gene>
    <name evidence="1" type="ORF">GCM10009539_59570</name>
</gene>
<dbReference type="InterPro" id="IPR016024">
    <property type="entry name" value="ARM-type_fold"/>
</dbReference>
<sequence length="222" mass="25343">MAAVRAALTAAADPDRAPGMQAYMKSTMPYLGVPKPVRAKALKPVFVEHPLPDRASWEKAVRTLWHEATYREERYAAIDLTGHRAYRPFQDAAALDLYRELVVDGAWWDYVDEIASRRVGPILRADRVGVTPVIRAWSTDPDKWLRRTSIICQLSFKQDTDLALLTDAIAANVYDRDFFLRKAIGWALRQYAWCDPEWVRAYVGAHESELSPLSRREALKNL</sequence>
<dbReference type="Gene3D" id="1.25.10.90">
    <property type="match status" value="1"/>
</dbReference>
<name>A0ABN0UXY9_9ACTN</name>
<protein>
    <submittedName>
        <fullName evidence="1">DNA alkylation repair protein</fullName>
    </submittedName>
</protein>
<dbReference type="PANTHER" id="PTHR34070">
    <property type="entry name" value="ARMADILLO-TYPE FOLD"/>
    <property type="match status" value="1"/>
</dbReference>
<dbReference type="Pfam" id="PF08713">
    <property type="entry name" value="DNA_alkylation"/>
    <property type="match status" value="1"/>
</dbReference>
<dbReference type="Proteomes" id="UP001500967">
    <property type="component" value="Unassembled WGS sequence"/>
</dbReference>
<dbReference type="CDD" id="cd07064">
    <property type="entry name" value="AlkD_like_1"/>
    <property type="match status" value="1"/>
</dbReference>
<reference evidence="1 2" key="1">
    <citation type="journal article" date="2019" name="Int. J. Syst. Evol. Microbiol.">
        <title>The Global Catalogue of Microorganisms (GCM) 10K type strain sequencing project: providing services to taxonomists for standard genome sequencing and annotation.</title>
        <authorList>
            <consortium name="The Broad Institute Genomics Platform"/>
            <consortium name="The Broad Institute Genome Sequencing Center for Infectious Disease"/>
            <person name="Wu L."/>
            <person name="Ma J."/>
        </authorList>
    </citation>
    <scope>NUCLEOTIDE SEQUENCE [LARGE SCALE GENOMIC DNA]</scope>
    <source>
        <strain evidence="1 2">JCM 10425</strain>
    </source>
</reference>